<dbReference type="InterPro" id="IPR025615">
    <property type="entry name" value="TILa_dom"/>
</dbReference>
<keyword evidence="7" id="KW-0325">Glycoprotein</keyword>
<organism evidence="12 13">
    <name type="scientific">Esox lucius</name>
    <name type="common">Northern pike</name>
    <dbReference type="NCBI Taxonomy" id="8010"/>
    <lineage>
        <taxon>Eukaryota</taxon>
        <taxon>Metazoa</taxon>
        <taxon>Chordata</taxon>
        <taxon>Craniata</taxon>
        <taxon>Vertebrata</taxon>
        <taxon>Euteleostomi</taxon>
        <taxon>Actinopterygii</taxon>
        <taxon>Neopterygii</taxon>
        <taxon>Teleostei</taxon>
        <taxon>Protacanthopterygii</taxon>
        <taxon>Esociformes</taxon>
        <taxon>Esocidae</taxon>
        <taxon>Esox</taxon>
    </lineage>
</organism>
<dbReference type="InterPro" id="IPR001507">
    <property type="entry name" value="ZP_dom"/>
</dbReference>
<dbReference type="InterPro" id="IPR055355">
    <property type="entry name" value="ZP-C"/>
</dbReference>
<dbReference type="InterPro" id="IPR036084">
    <property type="entry name" value="Ser_inhib-like_sf"/>
</dbReference>
<dbReference type="SMART" id="SM00215">
    <property type="entry name" value="VWC_out"/>
    <property type="match status" value="3"/>
</dbReference>
<evidence type="ECO:0000256" key="4">
    <source>
        <dbReference type="ARBA" id="ARBA00022737"/>
    </source>
</evidence>
<evidence type="ECO:0000313" key="12">
    <source>
        <dbReference type="Ensembl" id="ENSELUP00000042657.3"/>
    </source>
</evidence>
<dbReference type="SMART" id="SM00216">
    <property type="entry name" value="VWD"/>
    <property type="match status" value="4"/>
</dbReference>
<evidence type="ECO:0000256" key="7">
    <source>
        <dbReference type="ARBA" id="ARBA00023180"/>
    </source>
</evidence>
<dbReference type="GO" id="GO:0007160">
    <property type="term" value="P:cell-matrix adhesion"/>
    <property type="evidence" value="ECO:0007669"/>
    <property type="project" value="InterPro"/>
</dbReference>
<dbReference type="Pfam" id="PF06119">
    <property type="entry name" value="NIDO"/>
    <property type="match status" value="1"/>
</dbReference>
<dbReference type="Gene3D" id="2.10.25.10">
    <property type="entry name" value="Laminin"/>
    <property type="match status" value="3"/>
</dbReference>
<dbReference type="Pfam" id="PF00094">
    <property type="entry name" value="VWD"/>
    <property type="match status" value="4"/>
</dbReference>
<dbReference type="GeneTree" id="ENSGT00950000183155"/>
<accession>A0A3P9APN0</accession>
<dbReference type="RefSeq" id="XP_034148284.1">
    <property type="nucleotide sequence ID" value="XM_034292393.1"/>
</dbReference>
<dbReference type="SMART" id="SM00241">
    <property type="entry name" value="ZP"/>
    <property type="match status" value="1"/>
</dbReference>
<dbReference type="Pfam" id="PF08742">
    <property type="entry name" value="C8"/>
    <property type="match status" value="4"/>
</dbReference>
<sequence>MGSQNMLSVLLLLMICDVTNAVSAPLYPFGSGDTENPRLDDGGSPLIALQHPFVYFGTTYNQIYVNNNGDLTFTEPWNTFAPYVFPGYSTRDLIAPFWTDMDNRLNGVISYQQYTSGSVLQQATQDINLYFPNLGFSANWVFIATWDRVPYYPTTSTETTFQVVLITGAQRSFVLMNYGVIALAQRNVQAGYDTVNSINFFSIPGSFQSNFTVFSTTSNVNVAGRWAFRTDQGSRGCTFNGSPVQLGYSFWSDNSCRQRCTCTSSGMQCQNQPCSFSQICRPDTFQFSCQTIQRSTCTISGDPHYYTFDGRLFHFQGTCTYVLSEECGIGLPYYRVEGKNEHRGSTHVAWTRMVRVSVYNTEIEMVTGHRAEVKINGTFASTPFSLRNGTIQVYQSGFSVAVSTDFGLLVTYDAYHYVTINVPADYFNSTCGLCGTFNNHPEDDFRSRSGLVLASDVDFANSWQSAEDDDPACHRIQCAGLSCASCTDAQRSLYGNNAYCGILQDPTGPFAPCHAQLPPQTYVENCLYDLCVGGGYQPILCQSLNAYATQCQQRNIHPGLWRRQGFCEISCPANSHFESQGTGCPATCNNLNASIGCPLPSQESCICNTGYVLSAGVCVPLAQCGCTFENRYYSSGATIILDENCGRRCSCNQGTMTCYSNRCSELEACVVVDGERGCRPTSYSTCLVEGQGLYRTFDGVSFQYPGACGLIVSRVMGSSLYPHFVVTVEKVPTGQQGFHRLLKFEAEGTQVAIEMGSGSVVQVDGQLVQVPFSTVSGRIQVFHSSIYSIVLRTAFGVTVQTDWPHLVRITAPGTYNNSLGGLCGNYNGNGADEFSTPDGVPVNNSMLFGDSWRDGSLSAFCVEPWGEPRTGQNTSAYYSDQSCGLIASPRGPFSLCQSMLEPRQRVEECVQSLTLSGGAQEVLCEALRDYALLCQQNGITIGDWRSITDCRQTCPTNSHYVLCGTSCPASCPSLTFPFSCVATCQEGCQCNDGFLLSANQCVVPTGCGCTYHGRYRQGGESFWDGDMCQSQCTCNGTTGAVQCTPYACAPDESCRVVDGEYGCHPNPSGTCSASGDPHYRTFDGKTFDFQGTCRYVLATLCGNTTRGLQPFSVEARNEQWNGLTVSITAEVFVNVWNHQVHISRNRVGVVEIDGVTSNLPILLNGGQVSIYASGFRTFVISDFGLSVSYDGSSVVSISVPSNYSGKTCGLCGNFNGNSNDDFLTPSQALVSTPILFGNSWKVEDNYTCSEGCGAFCPTCADPTSARSQCDIIRVVDGPLSFCHSQVDPEPYFNDCVFDVCLSGNRGQDVLCRAIQTYVSACQSTNTRIYPWRQNTTCRIDCPANSHYELCGTYCGHTCASSIDASCEQSCSEGCFCDPGYLRSAGRCVPVEQCGCQYNGYYYNVGESFWTNGCSQHCQCYAPNDLRCSATSCTPKQECTIRNGRLGCLSTLSTCTVWGDPHYVTFDGALAHFQGTCSYEIAKTCNQSSNDFAFRVVATNRHRGNNHVSFVSLVDVWLSSRGVQTHVSIEQSKRVTVNGNEVAIPSSVGSIAGLVQEQGYVVLNSSDLEVQYDGQSTLLVRLARSHQGLVCGMCGNLNGDPGDDKVLPNGTLATSDNYFGDGWKADISQPGCGASDNRDGNGDCPFRQEYTDLCSIITNTTGPFSACHLHADPQPYFTSCVYDLCQYTSANGMLCSAVATYEAVCSSLDVNIQDWRTALLCADPDPCNNLGCTDDEWCGEKDGIYGCFCNENNPRPNNDSYDSYTTCSSSSANMSLSRCQLFEAGFSPEVLHLTDSSCHGTVRNGRVEFRFDNDNQLCGTILTNNGSYLIYQNFIRGEVEHSRGLINREREINMRFSCEYLMSQSLSMPMDLNPLESVVTKRLPSGTGRYQMWITPYQDAGFLHPFSGSHVSVEIDQMIYIAVRVDGVDSRQISTVLDSCWATPVNNPDYAVRWNLITRECPNPEDGTVALIQNGVSTTARFSFRMFTFTRNSSTVYLHCQIHLCLLRGNDCTAHCYPGYHGRGRRDVSFHDTSAISMGPLVLNARDRDTWIPITDRKSDAPGQIGTLVTLQLLVLLSVTMLI</sequence>
<evidence type="ECO:0000256" key="8">
    <source>
        <dbReference type="SAM" id="SignalP"/>
    </source>
</evidence>
<comment type="subcellular location">
    <subcellularLocation>
        <location evidence="1">Cell membrane</location>
    </subcellularLocation>
</comment>
<dbReference type="PROSITE" id="PS51034">
    <property type="entry name" value="ZP_2"/>
    <property type="match status" value="1"/>
</dbReference>
<evidence type="ECO:0000259" key="9">
    <source>
        <dbReference type="PROSITE" id="PS51034"/>
    </source>
</evidence>
<feature type="domain" description="VWFD" evidence="11">
    <location>
        <begin position="684"/>
        <end position="862"/>
    </location>
</feature>
<keyword evidence="3 8" id="KW-0732">Signal</keyword>
<evidence type="ECO:0000256" key="5">
    <source>
        <dbReference type="ARBA" id="ARBA00023136"/>
    </source>
</evidence>
<dbReference type="InterPro" id="IPR042235">
    <property type="entry name" value="ZP-C_dom"/>
</dbReference>
<dbReference type="InParanoid" id="A0A3P9APN0"/>
<reference evidence="13" key="1">
    <citation type="journal article" date="2014" name="PLoS ONE">
        <title>The genome and linkage map of the northern pike (Esox lucius): conserved synteny revealed between the salmonid sister group and the Neoteleostei.</title>
        <authorList>
            <person name="Rondeau E.B."/>
            <person name="Minkley D.R."/>
            <person name="Leong J.S."/>
            <person name="Messmer A.M."/>
            <person name="Jantzen J.R."/>
            <person name="von Schalburg K.R."/>
            <person name="Lemon C."/>
            <person name="Bird N.H."/>
            <person name="Koop B.F."/>
        </authorList>
    </citation>
    <scope>NUCLEOTIDE SEQUENCE</scope>
</reference>
<protein>
    <submittedName>
        <fullName evidence="12">Uncharacterized protein</fullName>
    </submittedName>
</protein>
<dbReference type="SMART" id="SM00539">
    <property type="entry name" value="NIDO"/>
    <property type="match status" value="1"/>
</dbReference>
<dbReference type="GeneID" id="105006337"/>
<dbReference type="PROSITE" id="PS51220">
    <property type="entry name" value="NIDO"/>
    <property type="match status" value="1"/>
</dbReference>
<feature type="signal peptide" evidence="8">
    <location>
        <begin position="1"/>
        <end position="21"/>
    </location>
</feature>
<dbReference type="Pfam" id="PF01826">
    <property type="entry name" value="TIL"/>
    <property type="match status" value="3"/>
</dbReference>
<reference evidence="12" key="2">
    <citation type="submission" date="2020-02" db="EMBL/GenBank/DDBJ databases">
        <title>Esox lucius (northern pike) genome, fEsoLuc1, primary haplotype.</title>
        <authorList>
            <person name="Myers G."/>
            <person name="Karagic N."/>
            <person name="Meyer A."/>
            <person name="Pippel M."/>
            <person name="Reichard M."/>
            <person name="Winkler S."/>
            <person name="Tracey A."/>
            <person name="Sims Y."/>
            <person name="Howe K."/>
            <person name="Rhie A."/>
            <person name="Formenti G."/>
            <person name="Durbin R."/>
            <person name="Fedrigo O."/>
            <person name="Jarvis E.D."/>
        </authorList>
    </citation>
    <scope>NUCLEOTIDE SEQUENCE [LARGE SCALE GENOMIC DNA]</scope>
</reference>
<evidence type="ECO:0000259" key="10">
    <source>
        <dbReference type="PROSITE" id="PS51220"/>
    </source>
</evidence>
<dbReference type="SMART" id="SM00832">
    <property type="entry name" value="C8"/>
    <property type="match status" value="4"/>
</dbReference>
<dbReference type="InterPro" id="IPR001846">
    <property type="entry name" value="VWF_type-D"/>
</dbReference>
<keyword evidence="5" id="KW-0472">Membrane</keyword>
<proteinExistence type="predicted"/>
<dbReference type="InterPro" id="IPR003886">
    <property type="entry name" value="NIDO_dom"/>
</dbReference>
<feature type="chain" id="PRO_5044208633" evidence="8">
    <location>
        <begin position="22"/>
        <end position="2082"/>
    </location>
</feature>
<keyword evidence="6" id="KW-1015">Disulfide bond</keyword>
<dbReference type="Gene3D" id="2.60.40.3210">
    <property type="entry name" value="Zona pellucida, ZP-N domain"/>
    <property type="match status" value="1"/>
</dbReference>
<feature type="domain" description="NIDO" evidence="10">
    <location>
        <begin position="96"/>
        <end position="233"/>
    </location>
</feature>
<keyword evidence="2" id="KW-1003">Cell membrane</keyword>
<dbReference type="InterPro" id="IPR001007">
    <property type="entry name" value="VWF_dom"/>
</dbReference>
<dbReference type="CDD" id="cd19941">
    <property type="entry name" value="TIL"/>
    <property type="match status" value="3"/>
</dbReference>
<dbReference type="Pfam" id="PF00100">
    <property type="entry name" value="Zona_pellucida"/>
    <property type="match status" value="1"/>
</dbReference>
<keyword evidence="13" id="KW-1185">Reference proteome</keyword>
<dbReference type="InterPro" id="IPR014853">
    <property type="entry name" value="VWF/SSPO/ZAN-like_Cys-rich_dom"/>
</dbReference>
<dbReference type="Pfam" id="PF12714">
    <property type="entry name" value="TILa"/>
    <property type="match status" value="3"/>
</dbReference>
<keyword evidence="4" id="KW-0677">Repeat</keyword>
<evidence type="ECO:0000259" key="11">
    <source>
        <dbReference type="PROSITE" id="PS51233"/>
    </source>
</evidence>
<dbReference type="Proteomes" id="UP000265140">
    <property type="component" value="Chromosome 5"/>
</dbReference>
<dbReference type="OMA" id="VSYHDSA"/>
<dbReference type="Ensembl" id="ENSELUT00000036965.3">
    <property type="protein sequence ID" value="ENSELUP00000042657.3"/>
    <property type="gene ID" value="ENSELUG00000024005.3"/>
</dbReference>
<dbReference type="PANTHER" id="PTHR46160">
    <property type="entry name" value="ALPHA-TECTORIN-RELATED"/>
    <property type="match status" value="1"/>
</dbReference>
<dbReference type="PROSITE" id="PS51233">
    <property type="entry name" value="VWFD"/>
    <property type="match status" value="4"/>
</dbReference>
<feature type="domain" description="ZP" evidence="9">
    <location>
        <begin position="1765"/>
        <end position="2018"/>
    </location>
</feature>
<reference evidence="12" key="3">
    <citation type="submission" date="2025-08" db="UniProtKB">
        <authorList>
            <consortium name="Ensembl"/>
        </authorList>
    </citation>
    <scope>IDENTIFICATION</scope>
</reference>
<reference evidence="12" key="4">
    <citation type="submission" date="2025-09" db="UniProtKB">
        <authorList>
            <consortium name="Ensembl"/>
        </authorList>
    </citation>
    <scope>IDENTIFICATION</scope>
</reference>
<dbReference type="InterPro" id="IPR002919">
    <property type="entry name" value="TIL_dom"/>
</dbReference>
<feature type="domain" description="VWFD" evidence="11">
    <location>
        <begin position="1069"/>
        <end position="1249"/>
    </location>
</feature>
<dbReference type="Gene3D" id="2.60.40.4100">
    <property type="entry name" value="Zona pellucida, ZP-C domain"/>
    <property type="match status" value="1"/>
</dbReference>
<dbReference type="PANTHER" id="PTHR46160:SF9">
    <property type="entry name" value="PROTEIN PRY2-RELATED"/>
    <property type="match status" value="1"/>
</dbReference>
<dbReference type="InterPro" id="IPR052749">
    <property type="entry name" value="Alpha-tectorin"/>
</dbReference>
<dbReference type="FunFam" id="2.10.25.10:FF:000055">
    <property type="entry name" value="alpha-tectorin isoform X1"/>
    <property type="match status" value="2"/>
</dbReference>
<name>A0A3P9APN0_ESOLU</name>
<feature type="domain" description="VWFD" evidence="11">
    <location>
        <begin position="1452"/>
        <end position="1632"/>
    </location>
</feature>
<dbReference type="Bgee" id="ENSELUG00000024005">
    <property type="expression patterns" value="Expressed in pharyngeal gill and 8 other cell types or tissues"/>
</dbReference>
<evidence type="ECO:0000256" key="3">
    <source>
        <dbReference type="ARBA" id="ARBA00022729"/>
    </source>
</evidence>
<feature type="domain" description="VWFD" evidence="11">
    <location>
        <begin position="295"/>
        <end position="474"/>
    </location>
</feature>
<evidence type="ECO:0000256" key="6">
    <source>
        <dbReference type="ARBA" id="ARBA00023157"/>
    </source>
</evidence>
<evidence type="ECO:0000256" key="1">
    <source>
        <dbReference type="ARBA" id="ARBA00004236"/>
    </source>
</evidence>
<evidence type="ECO:0000313" key="13">
    <source>
        <dbReference type="Proteomes" id="UP000265140"/>
    </source>
</evidence>
<dbReference type="SUPFAM" id="SSF57567">
    <property type="entry name" value="Serine protease inhibitors"/>
    <property type="match status" value="3"/>
</dbReference>
<evidence type="ECO:0000256" key="2">
    <source>
        <dbReference type="ARBA" id="ARBA00022475"/>
    </source>
</evidence>
<dbReference type="GO" id="GO:0005886">
    <property type="term" value="C:plasma membrane"/>
    <property type="evidence" value="ECO:0007669"/>
    <property type="project" value="UniProtKB-SubCell"/>
</dbReference>